<feature type="compositionally biased region" description="Low complexity" evidence="6">
    <location>
        <begin position="39"/>
        <end position="49"/>
    </location>
</feature>
<feature type="transmembrane region" description="Helical" evidence="7">
    <location>
        <begin position="189"/>
        <end position="222"/>
    </location>
</feature>
<dbReference type="EMBL" id="QKVK01000004">
    <property type="protein sequence ID" value="PZF76901.1"/>
    <property type="molecule type" value="Genomic_DNA"/>
</dbReference>
<dbReference type="RefSeq" id="WP_111198453.1">
    <property type="nucleotide sequence ID" value="NZ_QKVK01000004.1"/>
</dbReference>
<comment type="subcellular location">
    <subcellularLocation>
        <location evidence="1">Cell membrane</location>
        <topology evidence="1">Multi-pass membrane protein</topology>
    </subcellularLocation>
</comment>
<evidence type="ECO:0000256" key="6">
    <source>
        <dbReference type="SAM" id="MobiDB-lite"/>
    </source>
</evidence>
<dbReference type="NCBIfam" id="TIGR00765">
    <property type="entry name" value="yihY_not_rbn"/>
    <property type="match status" value="1"/>
</dbReference>
<feature type="transmembrane region" description="Helical" evidence="7">
    <location>
        <begin position="234"/>
        <end position="254"/>
    </location>
</feature>
<dbReference type="AlphaFoldDB" id="A0A2W2AND9"/>
<evidence type="ECO:0000313" key="8">
    <source>
        <dbReference type="EMBL" id="PZF76901.1"/>
    </source>
</evidence>
<dbReference type="InterPro" id="IPR017039">
    <property type="entry name" value="Virul_fac_BrkB"/>
</dbReference>
<keyword evidence="2" id="KW-1003">Cell membrane</keyword>
<feature type="transmembrane region" description="Helical" evidence="7">
    <location>
        <begin position="87"/>
        <end position="108"/>
    </location>
</feature>
<feature type="transmembrane region" description="Helical" evidence="7">
    <location>
        <begin position="301"/>
        <end position="328"/>
    </location>
</feature>
<dbReference type="Proteomes" id="UP000248795">
    <property type="component" value="Unassembled WGS sequence"/>
</dbReference>
<comment type="caution">
    <text evidence="8">The sequence shown here is derived from an EMBL/GenBank/DDBJ whole genome shotgun (WGS) entry which is preliminary data.</text>
</comment>
<reference evidence="9" key="1">
    <citation type="submission" date="2018-06" db="EMBL/GenBank/DDBJ databases">
        <title>Aestuariibacter litoralis strain KCTC 52945T.</title>
        <authorList>
            <person name="Li X."/>
            <person name="Salam N."/>
            <person name="Li J.-L."/>
            <person name="Chen Y.-M."/>
            <person name="Yang Z.-W."/>
            <person name="Zhang L.-Y."/>
            <person name="Han M.-X."/>
            <person name="Xiao M."/>
            <person name="Li W.-J."/>
        </authorList>
    </citation>
    <scope>NUCLEOTIDE SEQUENCE [LARGE SCALE GENOMIC DNA]</scope>
    <source>
        <strain evidence="9">KCTC 52945</strain>
    </source>
</reference>
<gene>
    <name evidence="8" type="ORF">DK847_10595</name>
</gene>
<organism evidence="8 9">
    <name type="scientific">Aestuariivirga litoralis</name>
    <dbReference type="NCBI Taxonomy" id="2650924"/>
    <lineage>
        <taxon>Bacteria</taxon>
        <taxon>Pseudomonadati</taxon>
        <taxon>Pseudomonadota</taxon>
        <taxon>Alphaproteobacteria</taxon>
        <taxon>Hyphomicrobiales</taxon>
        <taxon>Aestuariivirgaceae</taxon>
        <taxon>Aestuariivirga</taxon>
    </lineage>
</organism>
<keyword evidence="3 7" id="KW-0812">Transmembrane</keyword>
<feature type="region of interest" description="Disordered" evidence="6">
    <location>
        <begin position="39"/>
        <end position="58"/>
    </location>
</feature>
<dbReference type="PIRSF" id="PIRSF035875">
    <property type="entry name" value="RNase_BN"/>
    <property type="match status" value="1"/>
</dbReference>
<evidence type="ECO:0000256" key="4">
    <source>
        <dbReference type="ARBA" id="ARBA00022989"/>
    </source>
</evidence>
<accession>A0A2W2AND9</accession>
<proteinExistence type="predicted"/>
<evidence type="ECO:0000256" key="7">
    <source>
        <dbReference type="SAM" id="Phobius"/>
    </source>
</evidence>
<evidence type="ECO:0000256" key="2">
    <source>
        <dbReference type="ARBA" id="ARBA00022475"/>
    </source>
</evidence>
<evidence type="ECO:0000256" key="3">
    <source>
        <dbReference type="ARBA" id="ARBA00022692"/>
    </source>
</evidence>
<dbReference type="Pfam" id="PF03631">
    <property type="entry name" value="Virul_fac_BrkB"/>
    <property type="match status" value="1"/>
</dbReference>
<name>A0A2W2AND9_9HYPH</name>
<keyword evidence="5 7" id="KW-0472">Membrane</keyword>
<protein>
    <submittedName>
        <fullName evidence="8">YihY/virulence factor BrkB family protein</fullName>
    </submittedName>
</protein>
<evidence type="ECO:0000313" key="9">
    <source>
        <dbReference type="Proteomes" id="UP000248795"/>
    </source>
</evidence>
<sequence>MARSAGMSLAPRACSTTLASIASALLVGAGARALRRALGPRTGRPLPRRASTREQARPKQAAGWWEMLKRTYAEVNKDRVQAVAGGVTFYGLLSLFPAITVLVSLYGLIADPQSISLHLAALGTIVPEGGLTIIGEHVTRLTGADQSKLGIAAMIGLLVALWSANAAMKAMMEALNIAHDTEERRGFVVLNLVSLGFTLGAIICLIVMITAIAVVPAILALFNLGPLGDVLLWAGRWPAMLVLAGLALAVLYQWGPSRPDVAWRWVTPGSALASIALLVFSMLFSWYAANIANYNGTYGSLGAVIGFLIWMWLSTTIILVGAELNAVVEAAGRLQGTRSGDGGTRR</sequence>
<evidence type="ECO:0000256" key="5">
    <source>
        <dbReference type="ARBA" id="ARBA00023136"/>
    </source>
</evidence>
<feature type="transmembrane region" description="Helical" evidence="7">
    <location>
        <begin position="149"/>
        <end position="168"/>
    </location>
</feature>
<keyword evidence="4 7" id="KW-1133">Transmembrane helix</keyword>
<dbReference type="GO" id="GO:0005886">
    <property type="term" value="C:plasma membrane"/>
    <property type="evidence" value="ECO:0007669"/>
    <property type="project" value="UniProtKB-SubCell"/>
</dbReference>
<dbReference type="PANTHER" id="PTHR30213:SF0">
    <property type="entry name" value="UPF0761 MEMBRANE PROTEIN YIHY"/>
    <property type="match status" value="1"/>
</dbReference>
<keyword evidence="9" id="KW-1185">Reference proteome</keyword>
<evidence type="ECO:0000256" key="1">
    <source>
        <dbReference type="ARBA" id="ARBA00004651"/>
    </source>
</evidence>
<dbReference type="PANTHER" id="PTHR30213">
    <property type="entry name" value="INNER MEMBRANE PROTEIN YHJD"/>
    <property type="match status" value="1"/>
</dbReference>
<feature type="transmembrane region" description="Helical" evidence="7">
    <location>
        <begin position="266"/>
        <end position="289"/>
    </location>
</feature>